<evidence type="ECO:0000313" key="3">
    <source>
        <dbReference type="EMBL" id="CRZ08753.1"/>
    </source>
</evidence>
<accession>A0A0H5R3K8</accession>
<feature type="region of interest" description="Disordered" evidence="1">
    <location>
        <begin position="60"/>
        <end position="149"/>
    </location>
</feature>
<organism evidence="3">
    <name type="scientific">Spongospora subterranea</name>
    <dbReference type="NCBI Taxonomy" id="70186"/>
    <lineage>
        <taxon>Eukaryota</taxon>
        <taxon>Sar</taxon>
        <taxon>Rhizaria</taxon>
        <taxon>Endomyxa</taxon>
        <taxon>Phytomyxea</taxon>
        <taxon>Plasmodiophorida</taxon>
        <taxon>Plasmodiophoridae</taxon>
        <taxon>Spongospora</taxon>
    </lineage>
</organism>
<keyword evidence="2" id="KW-0472">Membrane</keyword>
<keyword evidence="2" id="KW-0812">Transmembrane</keyword>
<feature type="transmembrane region" description="Helical" evidence="2">
    <location>
        <begin position="12"/>
        <end position="29"/>
    </location>
</feature>
<name>A0A0H5R3K8_9EUKA</name>
<feature type="compositionally biased region" description="Basic and acidic residues" evidence="1">
    <location>
        <begin position="79"/>
        <end position="110"/>
    </location>
</feature>
<sequence length="149" mass="16216">MSIDLLRPVPKLMCVAITFVVVCVFVGAIDPEAVKENEDAPEESSCSTGLTVENLNLYDECDCGKDEGPLPDADDDEATKDSSQDKPTTKQEPDEDEGRSQDKPTIKQEPDESEGPVPTPQLELPFPTNPDDKTEATCNKVPPLSTEHN</sequence>
<protein>
    <submittedName>
        <fullName evidence="3">Uncharacterized protein</fullName>
    </submittedName>
</protein>
<evidence type="ECO:0000256" key="1">
    <source>
        <dbReference type="SAM" id="MobiDB-lite"/>
    </source>
</evidence>
<keyword evidence="2" id="KW-1133">Transmembrane helix</keyword>
<reference evidence="3" key="1">
    <citation type="submission" date="2015-04" db="EMBL/GenBank/DDBJ databases">
        <title>The genome sequence of the plant pathogenic Rhizarian Plasmodiophora brassicae reveals insights in its biotrophic life cycle and the origin of chitin synthesis.</title>
        <authorList>
            <person name="Schwelm A."/>
            <person name="Fogelqvist J."/>
            <person name="Knaust A."/>
            <person name="Julke S."/>
            <person name="Lilja T."/>
            <person name="Dhandapani V."/>
            <person name="Bonilla-Rosso G."/>
            <person name="Karlsson M."/>
            <person name="Shevchenko A."/>
            <person name="Choi S.R."/>
            <person name="Kim H.G."/>
            <person name="Park J.Y."/>
            <person name="Lim Y.P."/>
            <person name="Ludwig-Muller J."/>
            <person name="Dixelius C."/>
        </authorList>
    </citation>
    <scope>NUCLEOTIDE SEQUENCE</scope>
    <source>
        <tissue evidence="3">Potato root galls</tissue>
    </source>
</reference>
<dbReference type="EMBL" id="HACM01008311">
    <property type="protein sequence ID" value="CRZ08753.1"/>
    <property type="molecule type" value="Transcribed_RNA"/>
</dbReference>
<dbReference type="AlphaFoldDB" id="A0A0H5R3K8"/>
<evidence type="ECO:0000256" key="2">
    <source>
        <dbReference type="SAM" id="Phobius"/>
    </source>
</evidence>
<proteinExistence type="predicted"/>